<dbReference type="Proteomes" id="UP000283509">
    <property type="component" value="Unassembled WGS sequence"/>
</dbReference>
<dbReference type="InterPro" id="IPR032675">
    <property type="entry name" value="LRR_dom_sf"/>
</dbReference>
<dbReference type="PANTHER" id="PTHR13318:SF247">
    <property type="entry name" value="GH16156P"/>
    <property type="match status" value="1"/>
</dbReference>
<dbReference type="GO" id="GO:0031146">
    <property type="term" value="P:SCF-dependent proteasomal ubiquitin-dependent protein catabolic process"/>
    <property type="evidence" value="ECO:0007669"/>
    <property type="project" value="TreeGrafter"/>
</dbReference>
<gene>
    <name evidence="1" type="ORF">C7M84_015824</name>
</gene>
<dbReference type="EMBL" id="QCYY01002983">
    <property type="protein sequence ID" value="ROT66172.1"/>
    <property type="molecule type" value="Genomic_DNA"/>
</dbReference>
<evidence type="ECO:0000313" key="2">
    <source>
        <dbReference type="Proteomes" id="UP000283509"/>
    </source>
</evidence>
<evidence type="ECO:0000313" key="1">
    <source>
        <dbReference type="EMBL" id="ROT66172.1"/>
    </source>
</evidence>
<dbReference type="GO" id="GO:0019005">
    <property type="term" value="C:SCF ubiquitin ligase complex"/>
    <property type="evidence" value="ECO:0007669"/>
    <property type="project" value="TreeGrafter"/>
</dbReference>
<proteinExistence type="predicted"/>
<dbReference type="Gene3D" id="3.80.10.10">
    <property type="entry name" value="Ribonuclease Inhibitor"/>
    <property type="match status" value="2"/>
</dbReference>
<reference evidence="1 2" key="1">
    <citation type="submission" date="2018-04" db="EMBL/GenBank/DDBJ databases">
        <authorList>
            <person name="Zhang X."/>
            <person name="Yuan J."/>
            <person name="Li F."/>
            <person name="Xiang J."/>
        </authorList>
    </citation>
    <scope>NUCLEOTIDE SEQUENCE [LARGE SCALE GENOMIC DNA]</scope>
    <source>
        <tissue evidence="1">Muscle</tissue>
    </source>
</reference>
<comment type="caution">
    <text evidence="1">The sequence shown here is derived from an EMBL/GenBank/DDBJ whole genome shotgun (WGS) entry which is preliminary data.</text>
</comment>
<sequence length="561" mass="62965">MAPRKRHHIESLEELSLRVVLYSVVADLHLAHLMTTELRHSITLSSLPVSSPEQLKEMVAERLKILPGVLNDQVRDRMVRRLFSSPEPDRWLNAKLDILKVVLDDSVTSIDCGEQALPRRLLSVVGEQCPNIRSLKVTLHQIEAEDSPVEASTSVATTRRHPYFLRETNFMPSQQSPTSSPTKVTLPLSLMSGMSTLSQLTTLHLTYGASNAILAALGQCAPKLQELHMCYSYSVTDSGIKALLLRNPERHVLRKGRNLHELRVRSMHLNPCSSGLREVDIMGTGVSQFGVAFLLKHVPNLRSLGDCNSVPEALEILVGNKSLQRSSFMARLRKYARRFKLTRVKEDCVSASKVLVVATLCPEIKDLSLWHRFREVDLDRLNDLHLTPSHFTSHLMQLQNLKHLTMVNVSSRSVAGAIQALGSQLTALTVQCRGLDVPGIFENCTNLKYLTMEGEDCSAPYEAVDSFRHTALTRLQVVKIKCHLPTPYTDMILNNAKSMSRLEINCLCDISDDQVSQLINNKCLEKLKEFDVSRAPKLTMMAARMLVKHCPKLRHLQDLGE</sequence>
<reference evidence="1 2" key="2">
    <citation type="submission" date="2019-01" db="EMBL/GenBank/DDBJ databases">
        <title>The decoding of complex shrimp genome reveals the adaptation for benthos swimmer, frequently molting mechanism and breeding impact on genome.</title>
        <authorList>
            <person name="Sun Y."/>
            <person name="Gao Y."/>
            <person name="Yu Y."/>
        </authorList>
    </citation>
    <scope>NUCLEOTIDE SEQUENCE [LARGE SCALE GENOMIC DNA]</scope>
    <source>
        <tissue evidence="1">Muscle</tissue>
    </source>
</reference>
<keyword evidence="2" id="KW-1185">Reference proteome</keyword>
<organism evidence="1 2">
    <name type="scientific">Penaeus vannamei</name>
    <name type="common">Whiteleg shrimp</name>
    <name type="synonym">Litopenaeus vannamei</name>
    <dbReference type="NCBI Taxonomy" id="6689"/>
    <lineage>
        <taxon>Eukaryota</taxon>
        <taxon>Metazoa</taxon>
        <taxon>Ecdysozoa</taxon>
        <taxon>Arthropoda</taxon>
        <taxon>Crustacea</taxon>
        <taxon>Multicrustacea</taxon>
        <taxon>Malacostraca</taxon>
        <taxon>Eumalacostraca</taxon>
        <taxon>Eucarida</taxon>
        <taxon>Decapoda</taxon>
        <taxon>Dendrobranchiata</taxon>
        <taxon>Penaeoidea</taxon>
        <taxon>Penaeidae</taxon>
        <taxon>Penaeus</taxon>
    </lineage>
</organism>
<dbReference type="SUPFAM" id="SSF52047">
    <property type="entry name" value="RNI-like"/>
    <property type="match status" value="1"/>
</dbReference>
<dbReference type="PANTHER" id="PTHR13318">
    <property type="entry name" value="PARTNER OF PAIRED, ISOFORM B-RELATED"/>
    <property type="match status" value="1"/>
</dbReference>
<protein>
    <submittedName>
        <fullName evidence="1">Uncharacterized protein</fullName>
    </submittedName>
</protein>
<dbReference type="AlphaFoldDB" id="A0A3R7LW78"/>
<name>A0A3R7LW78_PENVA</name>
<accession>A0A3R7LW78</accession>
<dbReference type="OrthoDB" id="16120at2759"/>